<dbReference type="GO" id="GO:0045490">
    <property type="term" value="P:pectin catabolic process"/>
    <property type="evidence" value="ECO:0007669"/>
    <property type="project" value="UniProtKB-UniPathway"/>
</dbReference>
<dbReference type="Pfam" id="PF01095">
    <property type="entry name" value="Pectinesterase"/>
    <property type="match status" value="1"/>
</dbReference>
<evidence type="ECO:0000256" key="9">
    <source>
        <dbReference type="ARBA" id="ARBA00047928"/>
    </source>
</evidence>
<keyword evidence="13" id="KW-1185">Reference proteome</keyword>
<feature type="region of interest" description="Disordered" evidence="10">
    <location>
        <begin position="1"/>
        <end position="22"/>
    </location>
</feature>
<dbReference type="Proteomes" id="UP000094444">
    <property type="component" value="Unassembled WGS sequence"/>
</dbReference>
<dbReference type="InterPro" id="IPR000070">
    <property type="entry name" value="Pectinesterase_cat"/>
</dbReference>
<dbReference type="AlphaFoldDB" id="A0A2P5HY67"/>
<evidence type="ECO:0000313" key="13">
    <source>
        <dbReference type="Proteomes" id="UP000094444"/>
    </source>
</evidence>
<evidence type="ECO:0000256" key="4">
    <source>
        <dbReference type="ARBA" id="ARBA00013229"/>
    </source>
</evidence>
<dbReference type="EC" id="3.1.1.11" evidence="4"/>
<dbReference type="STRING" id="158607.A0A2P5HY67"/>
<evidence type="ECO:0000256" key="2">
    <source>
        <dbReference type="ARBA" id="ARBA00005184"/>
    </source>
</evidence>
<feature type="domain" description="Pectinesterase catalytic" evidence="11">
    <location>
        <begin position="27"/>
        <end position="304"/>
    </location>
</feature>
<evidence type="ECO:0000256" key="1">
    <source>
        <dbReference type="ARBA" id="ARBA00004613"/>
    </source>
</evidence>
<comment type="caution">
    <text evidence="12">The sequence shown here is derived from an EMBL/GenBank/DDBJ whole genome shotgun (WGS) entry which is preliminary data.</text>
</comment>
<sequence length="330" mass="35862">MGNAPSTPSTTPAAPANSRLTPPPGAITVCATGGCDWPTISGAVNSISNTSTVPTTIFIYNGTYTEQVYLPPKAAKVTIMGQTADTRSYEGNTVRLQLNSSLATAPGNEWTAPFINESPNTAVYNIELRNLWGQGLQAGAVSAYNTSQGYYGVSFYGSQDTLLAEVGNQLYANCYIEGMTDFIYGEHARAWIVNSTIAANGYGWITASGRVDDADPSWYVITDSKVVVADGADVEDGSVFLGRPWRNYARVTFQRSEIGTHVNTTGWAEWTPDQPQTDQVTFEEWDNYGPGSDTTDRVPYSTVRNSPLPIEFILGSDYKNWVDKMYLPSI</sequence>
<dbReference type="InParanoid" id="A0A2P5HY67"/>
<dbReference type="Gene3D" id="2.160.20.10">
    <property type="entry name" value="Single-stranded right-handed beta-helix, Pectin lyase-like"/>
    <property type="match status" value="1"/>
</dbReference>
<dbReference type="InterPro" id="IPR012334">
    <property type="entry name" value="Pectin_lyas_fold"/>
</dbReference>
<proteinExistence type="inferred from homology"/>
<dbReference type="GO" id="GO:0042545">
    <property type="term" value="P:cell wall modification"/>
    <property type="evidence" value="ECO:0007669"/>
    <property type="project" value="InterPro"/>
</dbReference>
<dbReference type="FunFam" id="2.160.20.10:FF:000014">
    <property type="entry name" value="Pectinesterase"/>
    <property type="match status" value="1"/>
</dbReference>
<keyword evidence="6" id="KW-0732">Signal</keyword>
<evidence type="ECO:0000256" key="5">
    <source>
        <dbReference type="ARBA" id="ARBA00022525"/>
    </source>
</evidence>
<comment type="subcellular location">
    <subcellularLocation>
        <location evidence="1">Secreted</location>
    </subcellularLocation>
</comment>
<accession>A0A2P5HY67</accession>
<evidence type="ECO:0000256" key="8">
    <source>
        <dbReference type="ARBA" id="ARBA00023085"/>
    </source>
</evidence>
<dbReference type="GO" id="GO:0030599">
    <property type="term" value="F:pectinesterase activity"/>
    <property type="evidence" value="ECO:0007669"/>
    <property type="project" value="UniProtKB-EC"/>
</dbReference>
<evidence type="ECO:0000256" key="10">
    <source>
        <dbReference type="SAM" id="MobiDB-lite"/>
    </source>
</evidence>
<dbReference type="OrthoDB" id="2019149at2759"/>
<comment type="similarity">
    <text evidence="3">Belongs to the pectinesterase family.</text>
</comment>
<gene>
    <name evidence="12" type="ORF">DHEL01_v206408</name>
</gene>
<keyword evidence="7" id="KW-0378">Hydrolase</keyword>
<dbReference type="SUPFAM" id="SSF51126">
    <property type="entry name" value="Pectin lyase-like"/>
    <property type="match status" value="1"/>
</dbReference>
<dbReference type="UniPathway" id="UPA00545">
    <property type="reaction ID" value="UER00823"/>
</dbReference>
<evidence type="ECO:0000256" key="7">
    <source>
        <dbReference type="ARBA" id="ARBA00022801"/>
    </source>
</evidence>
<comment type="catalytic activity">
    <reaction evidence="9">
        <text>[(1-&gt;4)-alpha-D-galacturonosyl methyl ester](n) + n H2O = [(1-&gt;4)-alpha-D-galacturonosyl](n) + n methanol + n H(+)</text>
        <dbReference type="Rhea" id="RHEA:22380"/>
        <dbReference type="Rhea" id="RHEA-COMP:14570"/>
        <dbReference type="Rhea" id="RHEA-COMP:14573"/>
        <dbReference type="ChEBI" id="CHEBI:15377"/>
        <dbReference type="ChEBI" id="CHEBI:15378"/>
        <dbReference type="ChEBI" id="CHEBI:17790"/>
        <dbReference type="ChEBI" id="CHEBI:140522"/>
        <dbReference type="ChEBI" id="CHEBI:140523"/>
        <dbReference type="EC" id="3.1.1.11"/>
    </reaction>
</comment>
<keyword evidence="5" id="KW-0964">Secreted</keyword>
<evidence type="ECO:0000256" key="3">
    <source>
        <dbReference type="ARBA" id="ARBA00008891"/>
    </source>
</evidence>
<organism evidence="12 13">
    <name type="scientific">Diaporthe helianthi</name>
    <dbReference type="NCBI Taxonomy" id="158607"/>
    <lineage>
        <taxon>Eukaryota</taxon>
        <taxon>Fungi</taxon>
        <taxon>Dikarya</taxon>
        <taxon>Ascomycota</taxon>
        <taxon>Pezizomycotina</taxon>
        <taxon>Sordariomycetes</taxon>
        <taxon>Sordariomycetidae</taxon>
        <taxon>Diaporthales</taxon>
        <taxon>Diaporthaceae</taxon>
        <taxon>Diaporthe</taxon>
    </lineage>
</organism>
<keyword evidence="8" id="KW-0063">Aspartyl esterase</keyword>
<dbReference type="EMBL" id="MAVT02000517">
    <property type="protein sequence ID" value="POS75206.1"/>
    <property type="molecule type" value="Genomic_DNA"/>
</dbReference>
<name>A0A2P5HY67_DIAHE</name>
<comment type="pathway">
    <text evidence="2">Glycan metabolism; pectin degradation; 2-dehydro-3-deoxy-D-gluconate from pectin: step 1/5.</text>
</comment>
<evidence type="ECO:0000313" key="12">
    <source>
        <dbReference type="EMBL" id="POS75206.1"/>
    </source>
</evidence>
<dbReference type="PANTHER" id="PTHR31321:SF127">
    <property type="entry name" value="PECTINESTERASE"/>
    <property type="match status" value="1"/>
</dbReference>
<reference evidence="12" key="1">
    <citation type="submission" date="2017-09" db="EMBL/GenBank/DDBJ databases">
        <title>Polyketide synthases of a Diaporthe helianthi virulent isolate.</title>
        <authorList>
            <person name="Baroncelli R."/>
        </authorList>
    </citation>
    <scope>NUCLEOTIDE SEQUENCE [LARGE SCALE GENOMIC DNA]</scope>
    <source>
        <strain evidence="12">7/96</strain>
    </source>
</reference>
<evidence type="ECO:0000259" key="11">
    <source>
        <dbReference type="Pfam" id="PF01095"/>
    </source>
</evidence>
<dbReference type="InterPro" id="IPR011050">
    <property type="entry name" value="Pectin_lyase_fold/virulence"/>
</dbReference>
<evidence type="ECO:0000256" key="6">
    <source>
        <dbReference type="ARBA" id="ARBA00022729"/>
    </source>
</evidence>
<dbReference type="GO" id="GO:0005576">
    <property type="term" value="C:extracellular region"/>
    <property type="evidence" value="ECO:0007669"/>
    <property type="project" value="UniProtKB-SubCell"/>
</dbReference>
<protein>
    <recommendedName>
        <fullName evidence="4">pectinesterase</fullName>
        <ecNumber evidence="4">3.1.1.11</ecNumber>
    </recommendedName>
</protein>
<feature type="compositionally biased region" description="Low complexity" evidence="10">
    <location>
        <begin position="1"/>
        <end position="18"/>
    </location>
</feature>
<dbReference type="PANTHER" id="PTHR31321">
    <property type="entry name" value="ACYL-COA THIOESTER HYDROLASE YBHC-RELATED"/>
    <property type="match status" value="1"/>
</dbReference>